<evidence type="ECO:0000256" key="10">
    <source>
        <dbReference type="ARBA" id="ARBA00023242"/>
    </source>
</evidence>
<evidence type="ECO:0000256" key="6">
    <source>
        <dbReference type="ARBA" id="ARBA00022846"/>
    </source>
</evidence>
<evidence type="ECO:0000256" key="12">
    <source>
        <dbReference type="ARBA" id="ARBA00023273"/>
    </source>
</evidence>
<dbReference type="PANTHER" id="PTHR19265">
    <property type="entry name" value="MEIOSIS-SPECIFIC NUCLEAR STRUCTURAL PROTEIN 1"/>
    <property type="match status" value="1"/>
</dbReference>
<dbReference type="InterPro" id="IPR026504">
    <property type="entry name" value="MNS1"/>
</dbReference>
<evidence type="ECO:0000256" key="4">
    <source>
        <dbReference type="ARBA" id="ARBA00014813"/>
    </source>
</evidence>
<keyword evidence="8" id="KW-0969">Cilium</keyword>
<keyword evidence="10" id="KW-0539">Nucleus</keyword>
<name>A0AAV6U2U5_9ARAC</name>
<keyword evidence="6" id="KW-0282">Flagellum</keyword>
<dbReference type="GO" id="GO:0051321">
    <property type="term" value="P:meiotic cell cycle"/>
    <property type="evidence" value="ECO:0007669"/>
    <property type="project" value="UniProtKB-KW"/>
</dbReference>
<evidence type="ECO:0000313" key="16">
    <source>
        <dbReference type="EMBL" id="KAG8178066.1"/>
    </source>
</evidence>
<accession>A0AAV6U2U5</accession>
<dbReference type="InterPro" id="IPR043597">
    <property type="entry name" value="TPH_dom"/>
</dbReference>
<evidence type="ECO:0000256" key="8">
    <source>
        <dbReference type="ARBA" id="ARBA00023069"/>
    </source>
</evidence>
<evidence type="ECO:0000256" key="13">
    <source>
        <dbReference type="ARBA" id="ARBA00046114"/>
    </source>
</evidence>
<dbReference type="AlphaFoldDB" id="A0AAV6U2U5"/>
<evidence type="ECO:0000256" key="9">
    <source>
        <dbReference type="ARBA" id="ARBA00023212"/>
    </source>
</evidence>
<comment type="similarity">
    <text evidence="3">Belongs to the MNS1 family.</text>
</comment>
<proteinExistence type="inferred from homology"/>
<feature type="coiled-coil region" evidence="14">
    <location>
        <begin position="148"/>
        <end position="179"/>
    </location>
</feature>
<evidence type="ECO:0000259" key="15">
    <source>
        <dbReference type="Pfam" id="PF13868"/>
    </source>
</evidence>
<evidence type="ECO:0000256" key="1">
    <source>
        <dbReference type="ARBA" id="ARBA00004123"/>
    </source>
</evidence>
<keyword evidence="12" id="KW-0966">Cell projection</keyword>
<feature type="coiled-coil region" evidence="14">
    <location>
        <begin position="208"/>
        <end position="316"/>
    </location>
</feature>
<keyword evidence="9" id="KW-0206">Cytoskeleton</keyword>
<evidence type="ECO:0000256" key="11">
    <source>
        <dbReference type="ARBA" id="ARBA00023254"/>
    </source>
</evidence>
<keyword evidence="17" id="KW-1185">Reference proteome</keyword>
<dbReference type="PANTHER" id="PTHR19265:SF0">
    <property type="entry name" value="MEIOSIS-SPECIFIC NUCLEAR STRUCTURAL PROTEIN 1"/>
    <property type="match status" value="1"/>
</dbReference>
<feature type="domain" description="Trichohyalin-plectin-homology" evidence="15">
    <location>
        <begin position="55"/>
        <end position="404"/>
    </location>
</feature>
<evidence type="ECO:0000256" key="5">
    <source>
        <dbReference type="ARBA" id="ARBA00022490"/>
    </source>
</evidence>
<evidence type="ECO:0000256" key="7">
    <source>
        <dbReference type="ARBA" id="ARBA00023054"/>
    </source>
</evidence>
<evidence type="ECO:0000256" key="3">
    <source>
        <dbReference type="ARBA" id="ARBA00009158"/>
    </source>
</evidence>
<evidence type="ECO:0000256" key="2">
    <source>
        <dbReference type="ARBA" id="ARBA00004611"/>
    </source>
</evidence>
<reference evidence="16 17" key="1">
    <citation type="journal article" date="2022" name="Nat. Ecol. Evol.">
        <title>A masculinizing supergene underlies an exaggerated male reproductive morph in a spider.</title>
        <authorList>
            <person name="Hendrickx F."/>
            <person name="De Corte Z."/>
            <person name="Sonet G."/>
            <person name="Van Belleghem S.M."/>
            <person name="Kostlbacher S."/>
            <person name="Vangestel C."/>
        </authorList>
    </citation>
    <scope>NUCLEOTIDE SEQUENCE [LARGE SCALE GENOMIC DNA]</scope>
    <source>
        <strain evidence="16">W744_W776</strain>
    </source>
</reference>
<protein>
    <recommendedName>
        <fullName evidence="4">Meiosis-specific nuclear structural protein 1</fullName>
    </recommendedName>
</protein>
<dbReference type="Pfam" id="PF13868">
    <property type="entry name" value="TPH"/>
    <property type="match status" value="1"/>
</dbReference>
<comment type="subcellular location">
    <subcellularLocation>
        <location evidence="2">Cytoplasm</location>
        <location evidence="2">Cytoskeleton</location>
        <location evidence="2">Flagellum axoneme</location>
    </subcellularLocation>
    <subcellularLocation>
        <location evidence="1">Nucleus</location>
    </subcellularLocation>
</comment>
<dbReference type="Proteomes" id="UP000827092">
    <property type="component" value="Unassembled WGS sequence"/>
</dbReference>
<sequence length="431" mass="52444">MQPENNRGDLKDSVQVTSTNIKRNFFLCENFLSKELGDMKLNMQREEKLRQLLWERDPELRELRQKYLRANVTKDQVLQMAEKQALMEVKRREERSFTDEIRRQQELADAEERRKEIEQFQAKKKYHQDLENLRRFKLTRDSTSVSEREKEKNIIDAMLKKIEEEEIEAKKRLIEARIAFNQQAQELCKVREALKQQQKHREEADQFKVDEYRKAQELRAQVEAERKQLSLDQRLQIQEKLLSYLESLYHEKLKQEHLRTELAVEEKELFDMERERESEIKKIKVRQDLQHLYQFQMQVKKQKEDLQKKEEELYRQSLMAKLYEQDKLDLMSQHKRSLKRTEHLRLVKAMIEEKRKRKSLEKASELAEHKYRENLKSEHAKKVNEEKIRFLKEHAHELLGYMPKGIFESNEMVEIVGDDFKKFYSRKGCSK</sequence>
<comment type="function">
    <text evidence="13">Microtubule inner protein (MIP) part of the dynein-decorated doublet microtubules (DMTs) in cilia axoneme, which is required for motile cilia beating. May play a role in the control of meiotic division and germ cell differentiation through regulation of pairing and recombination during meiosis. Required for sperm flagella assembly. May play a role in the assembly and function of the outer dynein arm-docking complex (ODA-DC). ODA-DC mediates outer dynein arms (ODA) binding onto the axonemal doublet microtubules.</text>
</comment>
<gene>
    <name evidence="16" type="ORF">JTE90_026019</name>
</gene>
<organism evidence="16 17">
    <name type="scientific">Oedothorax gibbosus</name>
    <dbReference type="NCBI Taxonomy" id="931172"/>
    <lineage>
        <taxon>Eukaryota</taxon>
        <taxon>Metazoa</taxon>
        <taxon>Ecdysozoa</taxon>
        <taxon>Arthropoda</taxon>
        <taxon>Chelicerata</taxon>
        <taxon>Arachnida</taxon>
        <taxon>Araneae</taxon>
        <taxon>Araneomorphae</taxon>
        <taxon>Entelegynae</taxon>
        <taxon>Araneoidea</taxon>
        <taxon>Linyphiidae</taxon>
        <taxon>Erigoninae</taxon>
        <taxon>Oedothorax</taxon>
    </lineage>
</organism>
<evidence type="ECO:0000256" key="14">
    <source>
        <dbReference type="SAM" id="Coils"/>
    </source>
</evidence>
<keyword evidence="5" id="KW-0963">Cytoplasm</keyword>
<dbReference type="GO" id="GO:0005634">
    <property type="term" value="C:nucleus"/>
    <property type="evidence" value="ECO:0007669"/>
    <property type="project" value="UniProtKB-SubCell"/>
</dbReference>
<keyword evidence="7 14" id="KW-0175">Coiled coil</keyword>
<evidence type="ECO:0000313" key="17">
    <source>
        <dbReference type="Proteomes" id="UP000827092"/>
    </source>
</evidence>
<comment type="caution">
    <text evidence="16">The sequence shown here is derived from an EMBL/GenBank/DDBJ whole genome shotgun (WGS) entry which is preliminary data.</text>
</comment>
<dbReference type="EMBL" id="JAFNEN010000719">
    <property type="protein sequence ID" value="KAG8178066.1"/>
    <property type="molecule type" value="Genomic_DNA"/>
</dbReference>
<keyword evidence="11" id="KW-0469">Meiosis</keyword>